<dbReference type="InterPro" id="IPR000182">
    <property type="entry name" value="GNAT_dom"/>
</dbReference>
<evidence type="ECO:0000259" key="3">
    <source>
        <dbReference type="PROSITE" id="PS51186"/>
    </source>
</evidence>
<dbReference type="PANTHER" id="PTHR43072">
    <property type="entry name" value="N-ACETYLTRANSFERASE"/>
    <property type="match status" value="1"/>
</dbReference>
<evidence type="ECO:0000256" key="2">
    <source>
        <dbReference type="ARBA" id="ARBA00023315"/>
    </source>
</evidence>
<dbReference type="SUPFAM" id="SSF55729">
    <property type="entry name" value="Acyl-CoA N-acyltransferases (Nat)"/>
    <property type="match status" value="1"/>
</dbReference>
<reference evidence="4 5" key="1">
    <citation type="submission" date="2016-10" db="EMBL/GenBank/DDBJ databases">
        <authorList>
            <person name="Varghese N."/>
            <person name="Submissions S."/>
        </authorList>
    </citation>
    <scope>NUCLEOTIDE SEQUENCE [LARGE SCALE GENOMIC DNA]</scope>
    <source>
        <strain evidence="4 5">DSM 22022</strain>
    </source>
</reference>
<dbReference type="EMBL" id="FMUQ01000011">
    <property type="protein sequence ID" value="SCY11829.1"/>
    <property type="molecule type" value="Genomic_DNA"/>
</dbReference>
<protein>
    <submittedName>
        <fullName evidence="4">Phosphinothricin acetyltransferase</fullName>
    </submittedName>
</protein>
<proteinExistence type="predicted"/>
<comment type="caution">
    <text evidence="4">The sequence shown here is derived from an EMBL/GenBank/DDBJ whole genome shotgun (WGS) entry which is preliminary data.</text>
</comment>
<dbReference type="PROSITE" id="PS51186">
    <property type="entry name" value="GNAT"/>
    <property type="match status" value="1"/>
</dbReference>
<evidence type="ECO:0000313" key="4">
    <source>
        <dbReference type="EMBL" id="SCY11829.1"/>
    </source>
</evidence>
<evidence type="ECO:0000256" key="1">
    <source>
        <dbReference type="ARBA" id="ARBA00022679"/>
    </source>
</evidence>
<dbReference type="PANTHER" id="PTHR43072:SF23">
    <property type="entry name" value="UPF0039 PROTEIN C11D3.02C"/>
    <property type="match status" value="1"/>
</dbReference>
<dbReference type="Pfam" id="PF00583">
    <property type="entry name" value="Acetyltransf_1"/>
    <property type="match status" value="1"/>
</dbReference>
<feature type="domain" description="N-acetyltransferase" evidence="3">
    <location>
        <begin position="1"/>
        <end position="167"/>
    </location>
</feature>
<dbReference type="InterPro" id="IPR016181">
    <property type="entry name" value="Acyl_CoA_acyltransferase"/>
</dbReference>
<accession>A0A1G5DAF6</accession>
<gene>
    <name evidence="4" type="ORF">SAMN02910354_01545</name>
</gene>
<name>A0A1G5DAF6_9PAST</name>
<sequence length="176" mass="20785">MIIRIAKKQDYPQIIDIYNQAIPSRRITADLEPVTMESRKDWFEFHLHSERHPIWVLENSIIKNNQEEKQILGWCTFSPFYPRAAFDNTVEISIYLDNKAKGNGYGSKILQFMKEQMMCRDINTLMAYVIEENNISRKAFEKQGFKLWGRYPNIANMGDCYQTFLMYGYQSGIKNS</sequence>
<keyword evidence="5" id="KW-1185">Reference proteome</keyword>
<dbReference type="RefSeq" id="WP_011201438.1">
    <property type="nucleotide sequence ID" value="NZ_CP015031.1"/>
</dbReference>
<evidence type="ECO:0000313" key="5">
    <source>
        <dbReference type="Proteomes" id="UP000199588"/>
    </source>
</evidence>
<keyword evidence="2" id="KW-0012">Acyltransferase</keyword>
<keyword evidence="1" id="KW-0808">Transferase</keyword>
<dbReference type="Gene3D" id="3.40.630.30">
    <property type="match status" value="1"/>
</dbReference>
<organism evidence="4 5">
    <name type="scientific">Basfia succiniciproducens</name>
    <dbReference type="NCBI Taxonomy" id="653940"/>
    <lineage>
        <taxon>Bacteria</taxon>
        <taxon>Pseudomonadati</taxon>
        <taxon>Pseudomonadota</taxon>
        <taxon>Gammaproteobacteria</taxon>
        <taxon>Pasteurellales</taxon>
        <taxon>Pasteurellaceae</taxon>
        <taxon>Basfia</taxon>
    </lineage>
</organism>
<dbReference type="Proteomes" id="UP000199588">
    <property type="component" value="Unassembled WGS sequence"/>
</dbReference>